<name>A0A0H5BYK1_CYBJN</name>
<dbReference type="OMA" id="MSKLWEV"/>
<feature type="compositionally biased region" description="Polar residues" evidence="6">
    <location>
        <begin position="216"/>
        <end position="228"/>
    </location>
</feature>
<evidence type="ECO:0000256" key="4">
    <source>
        <dbReference type="ARBA" id="ARBA00022833"/>
    </source>
</evidence>
<evidence type="ECO:0000313" key="11">
    <source>
        <dbReference type="Proteomes" id="UP000094389"/>
    </source>
</evidence>
<dbReference type="Gene3D" id="1.10.220.150">
    <property type="entry name" value="Arf GTPase activating protein"/>
    <property type="match status" value="1"/>
</dbReference>
<keyword evidence="3 5" id="KW-0863">Zinc-finger</keyword>
<feature type="region of interest" description="Disordered" evidence="6">
    <location>
        <begin position="196"/>
        <end position="230"/>
    </location>
</feature>
<reference evidence="9 11" key="3">
    <citation type="journal article" date="2016" name="Proc. Natl. Acad. Sci. U.S.A.">
        <title>Comparative genomics of biotechnologically important yeasts.</title>
        <authorList>
            <person name="Riley R."/>
            <person name="Haridas S."/>
            <person name="Wolfe K.H."/>
            <person name="Lopes M.R."/>
            <person name="Hittinger C.T."/>
            <person name="Goeker M."/>
            <person name="Salamov A.A."/>
            <person name="Wisecaver J.H."/>
            <person name="Long T.M."/>
            <person name="Calvey C.H."/>
            <person name="Aerts A.L."/>
            <person name="Barry K.W."/>
            <person name="Choi C."/>
            <person name="Clum A."/>
            <person name="Coughlan A.Y."/>
            <person name="Deshpande S."/>
            <person name="Douglass A.P."/>
            <person name="Hanson S.J."/>
            <person name="Klenk H.-P."/>
            <person name="LaButti K.M."/>
            <person name="Lapidus A."/>
            <person name="Lindquist E.A."/>
            <person name="Lipzen A.M."/>
            <person name="Meier-Kolthoff J.P."/>
            <person name="Ohm R.A."/>
            <person name="Otillar R.P."/>
            <person name="Pangilinan J.L."/>
            <person name="Peng Y."/>
            <person name="Rokas A."/>
            <person name="Rosa C.A."/>
            <person name="Scheuner C."/>
            <person name="Sibirny A.A."/>
            <person name="Slot J.C."/>
            <person name="Stielow J.B."/>
            <person name="Sun H."/>
            <person name="Kurtzman C.P."/>
            <person name="Blackwell M."/>
            <person name="Grigoriev I.V."/>
            <person name="Jeffries T.W."/>
        </authorList>
    </citation>
    <scope>NUCLEOTIDE SEQUENCE [LARGE SCALE GENOMIC DNA]</scope>
    <source>
        <strain evidence="11">ATCC 18201 / CBS 1600 / BCRC 20928 / JCM 3617 / NBRC 0987 / NRRL Y-1542</strain>
        <strain evidence="9">NRRL Y-1542</strain>
    </source>
</reference>
<dbReference type="OrthoDB" id="983479at2759"/>
<dbReference type="PRINTS" id="PR00405">
    <property type="entry name" value="REVINTRACTNG"/>
</dbReference>
<evidence type="ECO:0000256" key="1">
    <source>
        <dbReference type="ARBA" id="ARBA00022468"/>
    </source>
</evidence>
<dbReference type="CDD" id="cd08830">
    <property type="entry name" value="ArfGap_ArfGap1"/>
    <property type="match status" value="1"/>
</dbReference>
<dbReference type="EMBL" id="CDQK01000001">
    <property type="protein sequence ID" value="CEP20431.1"/>
    <property type="molecule type" value="Genomic_DNA"/>
</dbReference>
<feature type="compositionally biased region" description="Low complexity" evidence="6">
    <location>
        <begin position="143"/>
        <end position="167"/>
    </location>
</feature>
<feature type="region of interest" description="Disordered" evidence="6">
    <location>
        <begin position="141"/>
        <end position="183"/>
    </location>
</feature>
<feature type="domain" description="Arf-GAP" evidence="7">
    <location>
        <begin position="12"/>
        <end position="128"/>
    </location>
</feature>
<dbReference type="SUPFAM" id="SSF57863">
    <property type="entry name" value="ArfGap/RecO-like zinc finger"/>
    <property type="match status" value="1"/>
</dbReference>
<dbReference type="GO" id="GO:0008270">
    <property type="term" value="F:zinc ion binding"/>
    <property type="evidence" value="ECO:0007669"/>
    <property type="project" value="UniProtKB-KW"/>
</dbReference>
<dbReference type="PROSITE" id="PS50115">
    <property type="entry name" value="ARFGAP"/>
    <property type="match status" value="1"/>
</dbReference>
<dbReference type="PANTHER" id="PTHR46395">
    <property type="entry name" value="ADP-RIBOSYLATION FACTOR GTPASE-ACTIVATING PROTEIN 1"/>
    <property type="match status" value="1"/>
</dbReference>
<gene>
    <name evidence="8" type="primary">GCS1</name>
    <name evidence="8" type="ORF">BN1211_0295</name>
    <name evidence="9" type="ORF">CYBJADRAFT_159724</name>
</gene>
<dbReference type="STRING" id="983966.A0A0H5BYK1"/>
<dbReference type="RefSeq" id="XP_020072743.1">
    <property type="nucleotide sequence ID" value="XM_020213475.1"/>
</dbReference>
<dbReference type="PANTHER" id="PTHR46395:SF1">
    <property type="entry name" value="ADP-RIBOSYLATION FACTOR GTPASE-ACTIVATING PROTEIN 1"/>
    <property type="match status" value="1"/>
</dbReference>
<evidence type="ECO:0000256" key="5">
    <source>
        <dbReference type="PROSITE-ProRule" id="PRU00288"/>
    </source>
</evidence>
<dbReference type="Proteomes" id="UP000038830">
    <property type="component" value="Unassembled WGS sequence"/>
</dbReference>
<dbReference type="SMART" id="SM00105">
    <property type="entry name" value="ArfGap"/>
    <property type="match status" value="1"/>
</dbReference>
<dbReference type="Pfam" id="PF01412">
    <property type="entry name" value="ArfGap"/>
    <property type="match status" value="1"/>
</dbReference>
<reference evidence="8" key="1">
    <citation type="submission" date="2014-12" db="EMBL/GenBank/DDBJ databases">
        <authorList>
            <person name="Jaenicke S."/>
        </authorList>
    </citation>
    <scope>NUCLEOTIDE SEQUENCE [LARGE SCALE GENOMIC DNA]</scope>
    <source>
        <strain evidence="8">CBS1600</strain>
    </source>
</reference>
<dbReference type="GeneID" id="30987871"/>
<accession>A0A1E4S887</accession>
<dbReference type="Proteomes" id="UP000094389">
    <property type="component" value="Unassembled WGS sequence"/>
</dbReference>
<reference evidence="10" key="2">
    <citation type="journal article" date="2015" name="J. Biotechnol.">
        <title>The structure of the Cyberlindnera jadinii genome and its relation to Candida utilis analyzed by the occurrence of single nucleotide polymorphisms.</title>
        <authorList>
            <person name="Rupp O."/>
            <person name="Brinkrolf K."/>
            <person name="Buerth C."/>
            <person name="Kunigo M."/>
            <person name="Schneider J."/>
            <person name="Jaenicke S."/>
            <person name="Goesmann A."/>
            <person name="Puehler A."/>
            <person name="Jaeger K.-E."/>
            <person name="Ernst J.F."/>
        </authorList>
    </citation>
    <scope>NUCLEOTIDE SEQUENCE [LARGE SCALE GENOMIC DNA]</scope>
    <source>
        <strain evidence="10">ATCC 18201 / CBS 1600 / BCRC 20928 / JCM 3617 / NBRC 0987 / NRRL Y-1542</strain>
    </source>
</reference>
<keyword evidence="4" id="KW-0862">Zinc</keyword>
<dbReference type="GO" id="GO:0030100">
    <property type="term" value="P:regulation of endocytosis"/>
    <property type="evidence" value="ECO:0007669"/>
    <property type="project" value="TreeGrafter"/>
</dbReference>
<dbReference type="GO" id="GO:0005096">
    <property type="term" value="F:GTPase activator activity"/>
    <property type="evidence" value="ECO:0007669"/>
    <property type="project" value="UniProtKB-KW"/>
</dbReference>
<dbReference type="InterPro" id="IPR038508">
    <property type="entry name" value="ArfGAP_dom_sf"/>
</dbReference>
<evidence type="ECO:0000256" key="3">
    <source>
        <dbReference type="ARBA" id="ARBA00022771"/>
    </source>
</evidence>
<dbReference type="InterPro" id="IPR037278">
    <property type="entry name" value="ARFGAP/RecO"/>
</dbReference>
<dbReference type="FunFam" id="1.10.220.150:FF:000014">
    <property type="entry name" value="ADP-ribosylation factor GTPase-activating protein"/>
    <property type="match status" value="1"/>
</dbReference>
<evidence type="ECO:0000256" key="2">
    <source>
        <dbReference type="ARBA" id="ARBA00022723"/>
    </source>
</evidence>
<evidence type="ECO:0000313" key="8">
    <source>
        <dbReference type="EMBL" id="CEP20431.1"/>
    </source>
</evidence>
<sequence length="375" mass="40764">MAGDWTVDPDTRRKLLQLQKTGANKRCFDCDAPNPQWASPKFGIFICLECAGVHRGLGVHISFVRSITMDQFKPEEVKRMELGGNEKCASYLSSNGVDLKSDPKVKFDNIVAEDYKEKLTCEVEGKEFTPRDYSNLKLDEAKSASNGSASITTNSTASAAATSKNNTPIVSRKGTPSSLPANKKAQNEAYFADLGAKNDSRPDHLPPSQGGKFQGFGNTPQPTQSSGGSLAGFTMDNFQRDPMGTFSKGWSLFSSTVSKSLEEVNETVVKPGIQQLTSSELSAEAKRAAAQFGQKFQETSQYGFEAFNRLSVSGVQAGGDAGGKYGQLFDGLGEENSNEEIKPAFGLERPKQKTKLQSISSKKVTKPEEEQWDNF</sequence>
<keyword evidence="1" id="KW-0343">GTPase activation</keyword>
<organism evidence="8 10">
    <name type="scientific">Cyberlindnera jadinii (strain ATCC 18201 / CBS 1600 / BCRC 20928 / JCM 3617 / NBRC 0987 / NRRL Y-1542)</name>
    <name type="common">Torula yeast</name>
    <name type="synonym">Candida utilis</name>
    <dbReference type="NCBI Taxonomy" id="983966"/>
    <lineage>
        <taxon>Eukaryota</taxon>
        <taxon>Fungi</taxon>
        <taxon>Dikarya</taxon>
        <taxon>Ascomycota</taxon>
        <taxon>Saccharomycotina</taxon>
        <taxon>Saccharomycetes</taxon>
        <taxon>Phaffomycetales</taxon>
        <taxon>Phaffomycetaceae</taxon>
        <taxon>Cyberlindnera</taxon>
    </lineage>
</organism>
<dbReference type="GO" id="GO:0032012">
    <property type="term" value="P:regulation of ARF protein signal transduction"/>
    <property type="evidence" value="ECO:0007669"/>
    <property type="project" value="TreeGrafter"/>
</dbReference>
<accession>A0A0H5BYK1</accession>
<evidence type="ECO:0000313" key="9">
    <source>
        <dbReference type="EMBL" id="ODV75704.1"/>
    </source>
</evidence>
<dbReference type="InterPro" id="IPR001164">
    <property type="entry name" value="ArfGAP_dom"/>
</dbReference>
<evidence type="ECO:0000256" key="6">
    <source>
        <dbReference type="SAM" id="MobiDB-lite"/>
    </source>
</evidence>
<dbReference type="GO" id="GO:0000139">
    <property type="term" value="C:Golgi membrane"/>
    <property type="evidence" value="ECO:0007669"/>
    <property type="project" value="TreeGrafter"/>
</dbReference>
<evidence type="ECO:0000259" key="7">
    <source>
        <dbReference type="PROSITE" id="PS50115"/>
    </source>
</evidence>
<protein>
    <submittedName>
        <fullName evidence="9">ArfGap-domain-containing protein</fullName>
    </submittedName>
    <submittedName>
        <fullName evidence="8">GCS1 protein</fullName>
    </submittedName>
</protein>
<feature type="region of interest" description="Disordered" evidence="6">
    <location>
        <begin position="339"/>
        <end position="375"/>
    </location>
</feature>
<keyword evidence="11" id="KW-1185">Reference proteome</keyword>
<dbReference type="AlphaFoldDB" id="A0A0H5BYK1"/>
<dbReference type="EMBL" id="KV453925">
    <property type="protein sequence ID" value="ODV75704.1"/>
    <property type="molecule type" value="Genomic_DNA"/>
</dbReference>
<keyword evidence="2" id="KW-0479">Metal-binding</keyword>
<proteinExistence type="predicted"/>
<evidence type="ECO:0000313" key="10">
    <source>
        <dbReference type="Proteomes" id="UP000038830"/>
    </source>
</evidence>